<dbReference type="EMBL" id="CM009302">
    <property type="protein sequence ID" value="PNT07879.2"/>
    <property type="molecule type" value="Genomic_DNA"/>
</dbReference>
<dbReference type="ExpressionAtlas" id="A0A2K1Y4C6">
    <property type="expression patterns" value="differential"/>
</dbReference>
<dbReference type="CDD" id="cd06849">
    <property type="entry name" value="lipoyl_domain"/>
    <property type="match status" value="1"/>
</dbReference>
<accession>A0A2K1Y4C6</accession>
<evidence type="ECO:0000313" key="5">
    <source>
        <dbReference type="EMBL" id="PNT07879.2"/>
    </source>
</evidence>
<dbReference type="PANTHER" id="PTHR23151:SF75">
    <property type="entry name" value="DIHYDROLIPOYLLYSINE-RESIDUE ACETYLTRANSFERASE COMPONENT 5 OF PYRUVATE DEHYDROGENASE COMPLEX, CHLOROPLASTIC"/>
    <property type="match status" value="1"/>
</dbReference>
<name>A0A2K1Y4C6_POPTR</name>
<dbReference type="SUPFAM" id="SSF52777">
    <property type="entry name" value="CoA-dependent acyltransferases"/>
    <property type="match status" value="1"/>
</dbReference>
<evidence type="ECO:0000256" key="1">
    <source>
        <dbReference type="ARBA" id="ARBA00007317"/>
    </source>
</evidence>
<keyword evidence="4" id="KW-0012">Acyltransferase</keyword>
<keyword evidence="6" id="KW-1185">Reference proteome</keyword>
<evidence type="ECO:0000256" key="4">
    <source>
        <dbReference type="RuleBase" id="RU003423"/>
    </source>
</evidence>
<dbReference type="Gene3D" id="2.40.50.100">
    <property type="match status" value="1"/>
</dbReference>
<evidence type="ECO:0000313" key="6">
    <source>
        <dbReference type="Proteomes" id="UP000006729"/>
    </source>
</evidence>
<dbReference type="PANTHER" id="PTHR23151">
    <property type="entry name" value="DIHYDROLIPOAMIDE ACETYL/SUCCINYL-TRANSFERASE-RELATED"/>
    <property type="match status" value="1"/>
</dbReference>
<dbReference type="SUPFAM" id="SSF47005">
    <property type="entry name" value="Peripheral subunit-binding domain of 2-oxo acid dehydrogenase complex"/>
    <property type="match status" value="1"/>
</dbReference>
<dbReference type="Gene3D" id="4.10.320.10">
    <property type="entry name" value="E3-binding domain"/>
    <property type="match status" value="1"/>
</dbReference>
<dbReference type="EC" id="2.3.1.-" evidence="4"/>
<evidence type="ECO:0000256" key="2">
    <source>
        <dbReference type="ARBA" id="ARBA00022823"/>
    </source>
</evidence>
<comment type="caution">
    <text evidence="5">The sequence shown here is derived from an EMBL/GenBank/DDBJ whole genome shotgun (WGS) entry which is preliminary data.</text>
</comment>
<dbReference type="AlphaFoldDB" id="A0A2K1Y4C6"/>
<dbReference type="PROSITE" id="PS51826">
    <property type="entry name" value="PSBD"/>
    <property type="match status" value="1"/>
</dbReference>
<dbReference type="FunFam" id="3.30.559.10:FF:000018">
    <property type="entry name" value="Dihydrolipoamide acetyltransferase component of pyruvate dehydrogenase complex"/>
    <property type="match status" value="1"/>
</dbReference>
<comment type="cofactor">
    <cofactor evidence="4">
        <name>(R)-lipoate</name>
        <dbReference type="ChEBI" id="CHEBI:83088"/>
    </cofactor>
</comment>
<evidence type="ECO:0000256" key="3">
    <source>
        <dbReference type="ARBA" id="ARBA00022946"/>
    </source>
</evidence>
<dbReference type="Pfam" id="PF00198">
    <property type="entry name" value="2-oxoacid_dh"/>
    <property type="match status" value="1"/>
</dbReference>
<keyword evidence="2 4" id="KW-0450">Lipoyl</keyword>
<dbReference type="GO" id="GO:0004742">
    <property type="term" value="F:dihydrolipoyllysine-residue acetyltransferase activity"/>
    <property type="evidence" value="ECO:0000318"/>
    <property type="project" value="GO_Central"/>
</dbReference>
<dbReference type="Gene3D" id="3.30.559.10">
    <property type="entry name" value="Chloramphenicol acetyltransferase-like domain"/>
    <property type="match status" value="1"/>
</dbReference>
<keyword evidence="3" id="KW-0809">Transit peptide</keyword>
<dbReference type="InterPro" id="IPR023213">
    <property type="entry name" value="CAT-like_dom_sf"/>
</dbReference>
<dbReference type="STRING" id="3694.A0A2K1Y4C6"/>
<organism evidence="5 6">
    <name type="scientific">Populus trichocarpa</name>
    <name type="common">Western balsam poplar</name>
    <name type="synonym">Populus balsamifera subsp. trichocarpa</name>
    <dbReference type="NCBI Taxonomy" id="3694"/>
    <lineage>
        <taxon>Eukaryota</taxon>
        <taxon>Viridiplantae</taxon>
        <taxon>Streptophyta</taxon>
        <taxon>Embryophyta</taxon>
        <taxon>Tracheophyta</taxon>
        <taxon>Spermatophyta</taxon>
        <taxon>Magnoliopsida</taxon>
        <taxon>eudicotyledons</taxon>
        <taxon>Gunneridae</taxon>
        <taxon>Pentapetalae</taxon>
        <taxon>rosids</taxon>
        <taxon>fabids</taxon>
        <taxon>Malpighiales</taxon>
        <taxon>Salicaceae</taxon>
        <taxon>Saliceae</taxon>
        <taxon>Populus</taxon>
    </lineage>
</organism>
<dbReference type="FunFam" id="2.40.50.100:FF:000010">
    <property type="entry name" value="Acetyltransferase component of pyruvate dehydrogenase complex"/>
    <property type="match status" value="1"/>
</dbReference>
<dbReference type="Proteomes" id="UP000006729">
    <property type="component" value="Chromosome 13"/>
</dbReference>
<dbReference type="InParanoid" id="A0A2K1Y4C6"/>
<proteinExistence type="inferred from homology"/>
<dbReference type="InterPro" id="IPR001078">
    <property type="entry name" value="2-oxoacid_DH_actylTfrase"/>
</dbReference>
<dbReference type="InterPro" id="IPR000089">
    <property type="entry name" value="Biotin_lipoyl"/>
</dbReference>
<dbReference type="InterPro" id="IPR045257">
    <property type="entry name" value="E2/Pdx1"/>
</dbReference>
<comment type="similarity">
    <text evidence="1 4">Belongs to the 2-oxoacid dehydrogenase family.</text>
</comment>
<dbReference type="FunCoup" id="A0A2K1Y4C6">
    <property type="interactions" value="1276"/>
</dbReference>
<dbReference type="GO" id="GO:0006086">
    <property type="term" value="P:pyruvate decarboxylation to acetyl-CoA"/>
    <property type="evidence" value="ECO:0007669"/>
    <property type="project" value="InterPro"/>
</dbReference>
<gene>
    <name evidence="5" type="ORF">POPTR_013G119175v4</name>
</gene>
<dbReference type="InterPro" id="IPR011053">
    <property type="entry name" value="Single_hybrid_motif"/>
</dbReference>
<dbReference type="InterPro" id="IPR003016">
    <property type="entry name" value="2-oxoA_DH_lipoyl-BS"/>
</dbReference>
<dbReference type="InterPro" id="IPR004167">
    <property type="entry name" value="PSBD"/>
</dbReference>
<sequence>MASFRLTFLLLVLVMTSYLLSTTHEARTAPGNCHKDSDCIGACGKCSYCSCELKTNVCECSNFQQKLIPAEAILGGSS</sequence>
<protein>
    <recommendedName>
        <fullName evidence="4">Dihydrolipoamide acetyltransferase component of pyruvate dehydrogenase complex</fullName>
        <ecNumber evidence="4">2.3.1.-</ecNumber>
    </recommendedName>
</protein>
<dbReference type="PROSITE" id="PS00189">
    <property type="entry name" value="LIPOYL"/>
    <property type="match status" value="1"/>
</dbReference>
<dbReference type="SUPFAM" id="SSF51230">
    <property type="entry name" value="Single hybrid motif"/>
    <property type="match status" value="1"/>
</dbReference>
<dbReference type="PROSITE" id="PS50968">
    <property type="entry name" value="BIOTINYL_LIPOYL"/>
    <property type="match status" value="1"/>
</dbReference>
<dbReference type="Pfam" id="PF02817">
    <property type="entry name" value="E3_binding"/>
    <property type="match status" value="1"/>
</dbReference>
<keyword evidence="4" id="KW-0808">Transferase</keyword>
<dbReference type="Pfam" id="PF00364">
    <property type="entry name" value="Biotin_lipoyl"/>
    <property type="match status" value="1"/>
</dbReference>
<reference evidence="5 6" key="1">
    <citation type="journal article" date="2006" name="Science">
        <title>The genome of black cottonwood, Populus trichocarpa (Torr. &amp; Gray).</title>
        <authorList>
            <person name="Tuskan G.A."/>
            <person name="Difazio S."/>
            <person name="Jansson S."/>
            <person name="Bohlmann J."/>
            <person name="Grigoriev I."/>
            <person name="Hellsten U."/>
            <person name="Putnam N."/>
            <person name="Ralph S."/>
            <person name="Rombauts S."/>
            <person name="Salamov A."/>
            <person name="Schein J."/>
            <person name="Sterck L."/>
            <person name="Aerts A."/>
            <person name="Bhalerao R.R."/>
            <person name="Bhalerao R.P."/>
            <person name="Blaudez D."/>
            <person name="Boerjan W."/>
            <person name="Brun A."/>
            <person name="Brunner A."/>
            <person name="Busov V."/>
            <person name="Campbell M."/>
            <person name="Carlson J."/>
            <person name="Chalot M."/>
            <person name="Chapman J."/>
            <person name="Chen G.L."/>
            <person name="Cooper D."/>
            <person name="Coutinho P.M."/>
            <person name="Couturier J."/>
            <person name="Covert S."/>
            <person name="Cronk Q."/>
            <person name="Cunningham R."/>
            <person name="Davis J."/>
            <person name="Degroeve S."/>
            <person name="Dejardin A."/>
            <person name="Depamphilis C."/>
            <person name="Detter J."/>
            <person name="Dirks B."/>
            <person name="Dubchak I."/>
            <person name="Duplessis S."/>
            <person name="Ehlting J."/>
            <person name="Ellis B."/>
            <person name="Gendler K."/>
            <person name="Goodstein D."/>
            <person name="Gribskov M."/>
            <person name="Grimwood J."/>
            <person name="Groover A."/>
            <person name="Gunter L."/>
            <person name="Hamberger B."/>
            <person name="Heinze B."/>
            <person name="Helariutta Y."/>
            <person name="Henrissat B."/>
            <person name="Holligan D."/>
            <person name="Holt R."/>
            <person name="Huang W."/>
            <person name="Islam-Faridi N."/>
            <person name="Jones S."/>
            <person name="Jones-Rhoades M."/>
            <person name="Jorgensen R."/>
            <person name="Joshi C."/>
            <person name="Kangasjarvi J."/>
            <person name="Karlsson J."/>
            <person name="Kelleher C."/>
            <person name="Kirkpatrick R."/>
            <person name="Kirst M."/>
            <person name="Kohler A."/>
            <person name="Kalluri U."/>
            <person name="Larimer F."/>
            <person name="Leebens-Mack J."/>
            <person name="Leple J.C."/>
            <person name="Locascio P."/>
            <person name="Lou Y."/>
            <person name="Lucas S."/>
            <person name="Martin F."/>
            <person name="Montanini B."/>
            <person name="Napoli C."/>
            <person name="Nelson D.R."/>
            <person name="Nelson C."/>
            <person name="Nieminen K."/>
            <person name="Nilsson O."/>
            <person name="Pereda V."/>
            <person name="Peter G."/>
            <person name="Philippe R."/>
            <person name="Pilate G."/>
            <person name="Poliakov A."/>
            <person name="Razumovskaya J."/>
            <person name="Richardson P."/>
            <person name="Rinaldi C."/>
            <person name="Ritland K."/>
            <person name="Rouze P."/>
            <person name="Ryaboy D."/>
            <person name="Schmutz J."/>
            <person name="Schrader J."/>
            <person name="Segerman B."/>
            <person name="Shin H."/>
            <person name="Siddiqui A."/>
            <person name="Sterky F."/>
            <person name="Terry A."/>
            <person name="Tsai C.J."/>
            <person name="Uberbacher E."/>
            <person name="Unneberg P."/>
            <person name="Vahala J."/>
            <person name="Wall K."/>
            <person name="Wessler S."/>
            <person name="Yang G."/>
            <person name="Yin T."/>
            <person name="Douglas C."/>
            <person name="Marra M."/>
            <person name="Sandberg G."/>
            <person name="Van de Peer Y."/>
            <person name="Rokhsar D."/>
        </authorList>
    </citation>
    <scope>NUCLEOTIDE SEQUENCE [LARGE SCALE GENOMIC DNA]</scope>
    <source>
        <strain evidence="6">cv. Nisqually</strain>
    </source>
</reference>
<dbReference type="InterPro" id="IPR036625">
    <property type="entry name" value="E3-bd_dom_sf"/>
</dbReference>
<dbReference type="GO" id="GO:0045254">
    <property type="term" value="C:pyruvate dehydrogenase complex"/>
    <property type="evidence" value="ECO:0007669"/>
    <property type="project" value="InterPro"/>
</dbReference>